<dbReference type="InterPro" id="IPR001680">
    <property type="entry name" value="WD40_rpt"/>
</dbReference>
<dbReference type="InterPro" id="IPR051973">
    <property type="entry name" value="tRNA_Anticodon_Mtase-Reg"/>
</dbReference>
<reference evidence="8 9" key="1">
    <citation type="journal article" date="2018" name="BMC Genomics">
        <title>The genome of Naegleria lovaniensis, the basis for a comparative approach to unravel pathogenicity factors of the human pathogenic amoeba N. fowleri.</title>
        <authorList>
            <person name="Liechti N."/>
            <person name="Schurch N."/>
            <person name="Bruggmann R."/>
            <person name="Wittwer M."/>
        </authorList>
    </citation>
    <scope>NUCLEOTIDE SEQUENCE [LARGE SCALE GENOMIC DNA]</scope>
    <source>
        <strain evidence="8 9">ATCC 30569</strain>
    </source>
</reference>
<dbReference type="Gene3D" id="2.130.10.10">
    <property type="entry name" value="YVTN repeat-like/Quinoprotein amine dehydrogenase"/>
    <property type="match status" value="5"/>
</dbReference>
<dbReference type="SMART" id="SM00320">
    <property type="entry name" value="WD40"/>
    <property type="match status" value="10"/>
</dbReference>
<feature type="repeat" description="WD" evidence="7">
    <location>
        <begin position="334"/>
        <end position="368"/>
    </location>
</feature>
<dbReference type="EMBL" id="PYSW02000055">
    <property type="protein sequence ID" value="KAG2373435.1"/>
    <property type="molecule type" value="Genomic_DNA"/>
</dbReference>
<name>A0AA88GDI3_NAELO</name>
<keyword evidence="5" id="KW-0677">Repeat</keyword>
<protein>
    <recommendedName>
        <fullName evidence="10">Guanine nucleotide-binding protein subunit beta-like protein</fullName>
    </recommendedName>
</protein>
<dbReference type="PROSITE" id="PS50294">
    <property type="entry name" value="WD_REPEATS_REGION"/>
    <property type="match status" value="2"/>
</dbReference>
<evidence type="ECO:0000256" key="7">
    <source>
        <dbReference type="PROSITE-ProRule" id="PRU00221"/>
    </source>
</evidence>
<dbReference type="PROSITE" id="PS50082">
    <property type="entry name" value="WD_REPEATS_2"/>
    <property type="match status" value="3"/>
</dbReference>
<keyword evidence="3 7" id="KW-0853">WD repeat</keyword>
<evidence type="ECO:0000256" key="4">
    <source>
        <dbReference type="ARBA" id="ARBA00022694"/>
    </source>
</evidence>
<dbReference type="PANTHER" id="PTHR14344:SF3">
    <property type="entry name" value="WD REPEAT-CONTAINING PROTEIN 6"/>
    <property type="match status" value="1"/>
</dbReference>
<keyword evidence="4" id="KW-0819">tRNA processing</keyword>
<dbReference type="SUPFAM" id="SSF50978">
    <property type="entry name" value="WD40 repeat-like"/>
    <property type="match status" value="3"/>
</dbReference>
<dbReference type="GO" id="GO:0030488">
    <property type="term" value="P:tRNA methylation"/>
    <property type="evidence" value="ECO:0007669"/>
    <property type="project" value="TreeGrafter"/>
</dbReference>
<organism evidence="8 9">
    <name type="scientific">Naegleria lovaniensis</name>
    <name type="common">Amoeba</name>
    <dbReference type="NCBI Taxonomy" id="51637"/>
    <lineage>
        <taxon>Eukaryota</taxon>
        <taxon>Discoba</taxon>
        <taxon>Heterolobosea</taxon>
        <taxon>Tetramitia</taxon>
        <taxon>Eutetramitia</taxon>
        <taxon>Vahlkampfiidae</taxon>
        <taxon>Naegleria</taxon>
    </lineage>
</organism>
<evidence type="ECO:0000313" key="9">
    <source>
        <dbReference type="Proteomes" id="UP000816034"/>
    </source>
</evidence>
<dbReference type="PANTHER" id="PTHR14344">
    <property type="entry name" value="WD REPEAT PROTEIN"/>
    <property type="match status" value="1"/>
</dbReference>
<dbReference type="Pfam" id="PF00400">
    <property type="entry name" value="WD40"/>
    <property type="match status" value="3"/>
</dbReference>
<keyword evidence="9" id="KW-1185">Reference proteome</keyword>
<sequence length="1316" mass="149273">MISQHDFSSSILPNSDERNKYEKYHSVTRAISSRNHDDSCSVEHIPIFEKKLYMGPVYCINFSKIIPSVLYAGIGPNLHIFETHSGREIGSIAIFEKGGSIKGIKFIQNEECEEQLKTLHNFDLLSSSSSPLQNTNSMIEEFIIYGQKRLKIVQLLISLNRNENTNDVFATIEQCQIWNFGEMCDWILDVLDIGISINSDEHNHDRSMRTLCVGYAHNFIQLLSYDHAVLKMKKDEFRKYIHENTTSHQPQYSRNIQESNQHLNLLATRKSYPNCLLYSMSLFFNRNGATYSHGDSTSILNSICENISVASGTVFNTVIIWNCKHNTKESVVQLQGHNGVIFHVEWSDDGKHICSTSDDRTLILWKFNEQPLHTISHHADSNQVSETYTSTIFYGHNARVWHCKFTKHFIISASEDATIRVWDYDGNCVSTLQGHIGRNVWRIDIDSTQQVIASGGGDSSVKLWSLKRIQDYAIVHQNFELPQMTVPQNQSKKQADMVRCMHAMNQHIYVGTKKGFVYQVNILNGNYSPIFNTNMVAEMGSAVSSKESPLLCVVRCSPCEQFICIGNSAGYCCILDISTGSVLSTFKAMSSRILAVFWVKNLDHSFTLYFSSPLGTMKAFGISFSHNFEEMSLNESSSSSPAPSVSITEGTHYLVKGKIQALCAVRDERILITGDDEGFIHVLRASQNTTPDEKTPEFVMKTAHADQVCDIKYVNRETIYSVGRDGSICFYHLIQDENNGMFTLVKHQQERLKSVMTHLDRIFISYRTQESSEYQVVAGGCDFVDTIPASIFNKMESEILLIGFYGSHMIVYNYTKRYRIASCKCGASRGIYDFVYTTLYHTPQLVCSASFFRDSLIMNFVEKKQEEELALFKNQTPFIQFHGREVLNATHWKSGNDLRIVTCSEDTKIRILSYHDDSTSLKEKPWTESNNISTLSILNAHESSVKELSVVDYYGENSKILISGGGKEQLAIWKIEERDSSSSITTDLLLNINLTNQYLSLFHPQIYQDFKNRDKWSHSSHSIKTYHVKNKSRLDVINFRILSLDAFKCSTHSEELIILVGSSDGLVKVFSTQNQLRKLRPIAHSFLHNGPVLSLATVRLEDDHQRLIFSASTNGKLYCCMYDPKNVESCEYTEMNSNLNVLEAFFECDIHQSGVNCMHVHPLENDPSMIHVCTGGDDQSVNLAILKFDTSQQQLRLVSNVHLEGVHSSAVSGVFSTGFSSPRLTDMTEEQLNRLVLSIGIDQRLNVYSVSPHRETFEIIASCMSEVNDISHMHVIEEKDHFKVIIVGIGMQIISISKNALFLCMSNSNKNQQFLI</sequence>
<gene>
    <name evidence="8" type="ORF">C9374_012174</name>
</gene>
<proteinExistence type="inferred from homology"/>
<comment type="subcellular location">
    <subcellularLocation>
        <location evidence="1">Cytoplasm</location>
    </subcellularLocation>
</comment>
<dbReference type="PRINTS" id="PR00320">
    <property type="entry name" value="GPROTEINBRPT"/>
</dbReference>
<dbReference type="GeneID" id="68104628"/>
<evidence type="ECO:0000256" key="5">
    <source>
        <dbReference type="ARBA" id="ARBA00022737"/>
    </source>
</evidence>
<accession>A0AA88GDI3</accession>
<evidence type="ECO:0000256" key="2">
    <source>
        <dbReference type="ARBA" id="ARBA00022490"/>
    </source>
</evidence>
<evidence type="ECO:0000256" key="3">
    <source>
        <dbReference type="ARBA" id="ARBA00022574"/>
    </source>
</evidence>
<dbReference type="SUPFAM" id="SSF50998">
    <property type="entry name" value="Quinoprotein alcohol dehydrogenase-like"/>
    <property type="match status" value="1"/>
</dbReference>
<dbReference type="InterPro" id="IPR020472">
    <property type="entry name" value="WD40_PAC1"/>
</dbReference>
<dbReference type="Proteomes" id="UP000816034">
    <property type="component" value="Unassembled WGS sequence"/>
</dbReference>
<dbReference type="GO" id="GO:0005737">
    <property type="term" value="C:cytoplasm"/>
    <property type="evidence" value="ECO:0007669"/>
    <property type="project" value="UniProtKB-SubCell"/>
</dbReference>
<keyword evidence="2" id="KW-0963">Cytoplasm</keyword>
<dbReference type="RefSeq" id="XP_044542609.1">
    <property type="nucleotide sequence ID" value="XM_044687911.1"/>
</dbReference>
<evidence type="ECO:0000256" key="6">
    <source>
        <dbReference type="ARBA" id="ARBA00038255"/>
    </source>
</evidence>
<dbReference type="InterPro" id="IPR015943">
    <property type="entry name" value="WD40/YVTN_repeat-like_dom_sf"/>
</dbReference>
<evidence type="ECO:0008006" key="10">
    <source>
        <dbReference type="Google" id="ProtNLM"/>
    </source>
</evidence>
<evidence type="ECO:0000256" key="1">
    <source>
        <dbReference type="ARBA" id="ARBA00004496"/>
    </source>
</evidence>
<comment type="similarity">
    <text evidence="6">Belongs to the WD repeat WDR6 family.</text>
</comment>
<dbReference type="InterPro" id="IPR011047">
    <property type="entry name" value="Quinoprotein_ADH-like_sf"/>
</dbReference>
<feature type="repeat" description="WD" evidence="7">
    <location>
        <begin position="393"/>
        <end position="423"/>
    </location>
</feature>
<comment type="caution">
    <text evidence="8">The sequence shown here is derived from an EMBL/GenBank/DDBJ whole genome shotgun (WGS) entry which is preliminary data.</text>
</comment>
<feature type="repeat" description="WD" evidence="7">
    <location>
        <begin position="440"/>
        <end position="467"/>
    </location>
</feature>
<dbReference type="InterPro" id="IPR036322">
    <property type="entry name" value="WD40_repeat_dom_sf"/>
</dbReference>
<evidence type="ECO:0000313" key="8">
    <source>
        <dbReference type="EMBL" id="KAG2373435.1"/>
    </source>
</evidence>